<dbReference type="EMBL" id="JAZHFV010000004">
    <property type="protein sequence ID" value="MEX4008288.1"/>
    <property type="molecule type" value="Genomic_DNA"/>
</dbReference>
<dbReference type="InterPro" id="IPR005659">
    <property type="entry name" value="Chemorcpt_Glu_NH3ase_CheD"/>
</dbReference>
<dbReference type="Pfam" id="PF03975">
    <property type="entry name" value="CheD"/>
    <property type="match status" value="1"/>
</dbReference>
<comment type="function">
    <text evidence="3">Probably deamidates glutamine residues to glutamate on methyl-accepting chemotaxis receptors (MCPs), playing an important role in chemotaxis.</text>
</comment>
<name>A0ABV3WUD6_9HYPH</name>
<dbReference type="InterPro" id="IPR038592">
    <property type="entry name" value="CheD-like_sf"/>
</dbReference>
<evidence type="ECO:0000313" key="5">
    <source>
        <dbReference type="Proteomes" id="UP001559025"/>
    </source>
</evidence>
<protein>
    <recommendedName>
        <fullName evidence="3">Probable chemoreceptor glutamine deamidase CheD</fullName>
        <ecNumber evidence="3">3.5.1.44</ecNumber>
    </recommendedName>
</protein>
<evidence type="ECO:0000313" key="4">
    <source>
        <dbReference type="EMBL" id="MEX4008288.1"/>
    </source>
</evidence>
<gene>
    <name evidence="3" type="primary">cheD</name>
    <name evidence="4" type="ORF">V1479_13320</name>
</gene>
<evidence type="ECO:0000256" key="3">
    <source>
        <dbReference type="HAMAP-Rule" id="MF_01440"/>
    </source>
</evidence>
<sequence>MIERSPLGVPSSVTGGLRVHVVQGEQFVTDDPEAVLTTLLGSCVAACMRDPVAGVGGMNHFLLPGNRSQGTDSQAQRHGVHAMELLVNALLSRGARRERLEAKLFGGARLIDGLTDVGRQNAEFAERFLAAERIRHVGGSLLGEHGRKVQFWPVSGRARQSLMERESIQVFDVERRTRPVPPVESDGSVELF</sequence>
<dbReference type="HAMAP" id="MF_01440">
    <property type="entry name" value="CheD"/>
    <property type="match status" value="1"/>
</dbReference>
<dbReference type="InterPro" id="IPR011324">
    <property type="entry name" value="Cytotoxic_necrot_fac-like_cat"/>
</dbReference>
<dbReference type="SUPFAM" id="SSF64438">
    <property type="entry name" value="CNF1/YfiH-like putative cysteine hydrolases"/>
    <property type="match status" value="1"/>
</dbReference>
<dbReference type="EC" id="3.5.1.44" evidence="3"/>
<comment type="caution">
    <text evidence="4">The sequence shown here is derived from an EMBL/GenBank/DDBJ whole genome shotgun (WGS) entry which is preliminary data.</text>
</comment>
<dbReference type="Proteomes" id="UP001559025">
    <property type="component" value="Unassembled WGS sequence"/>
</dbReference>
<comment type="catalytic activity">
    <reaction evidence="3">
        <text>L-glutaminyl-[protein] + H2O = L-glutamyl-[protein] + NH4(+)</text>
        <dbReference type="Rhea" id="RHEA:16441"/>
        <dbReference type="Rhea" id="RHEA-COMP:10207"/>
        <dbReference type="Rhea" id="RHEA-COMP:10208"/>
        <dbReference type="ChEBI" id="CHEBI:15377"/>
        <dbReference type="ChEBI" id="CHEBI:28938"/>
        <dbReference type="ChEBI" id="CHEBI:29973"/>
        <dbReference type="ChEBI" id="CHEBI:30011"/>
        <dbReference type="EC" id="3.5.1.44"/>
    </reaction>
</comment>
<dbReference type="CDD" id="cd16352">
    <property type="entry name" value="CheD"/>
    <property type="match status" value="1"/>
</dbReference>
<dbReference type="PANTHER" id="PTHR35147:SF2">
    <property type="entry name" value="CHEMORECEPTOR GLUTAMINE DEAMIDASE CHED-RELATED"/>
    <property type="match status" value="1"/>
</dbReference>
<evidence type="ECO:0000256" key="2">
    <source>
        <dbReference type="ARBA" id="ARBA00022801"/>
    </source>
</evidence>
<accession>A0ABV3WUD6</accession>
<keyword evidence="5" id="KW-1185">Reference proteome</keyword>
<proteinExistence type="inferred from homology"/>
<organism evidence="4 5">
    <name type="scientific">Neoaquamicrobium sediminum</name>
    <dbReference type="NCBI Taxonomy" id="1849104"/>
    <lineage>
        <taxon>Bacteria</taxon>
        <taxon>Pseudomonadati</taxon>
        <taxon>Pseudomonadota</taxon>
        <taxon>Alphaproteobacteria</taxon>
        <taxon>Hyphomicrobiales</taxon>
        <taxon>Phyllobacteriaceae</taxon>
        <taxon>Neoaquamicrobium</taxon>
    </lineage>
</organism>
<dbReference type="Gene3D" id="3.30.1330.200">
    <property type="match status" value="1"/>
</dbReference>
<dbReference type="PANTHER" id="PTHR35147">
    <property type="entry name" value="CHEMORECEPTOR GLUTAMINE DEAMIDASE CHED-RELATED"/>
    <property type="match status" value="1"/>
</dbReference>
<keyword evidence="1 3" id="KW-0145">Chemotaxis</keyword>
<reference evidence="4 5" key="1">
    <citation type="submission" date="2024-01" db="EMBL/GenBank/DDBJ databases">
        <title>New evidence supports the origin of RcGTA from prophage.</title>
        <authorList>
            <person name="Xu Y."/>
            <person name="Liu B."/>
            <person name="Chen F."/>
        </authorList>
    </citation>
    <scope>NUCLEOTIDE SEQUENCE [LARGE SCALE GENOMIC DNA]</scope>
    <source>
        <strain evidence="4 5">CBW1107-2</strain>
    </source>
</reference>
<comment type="similarity">
    <text evidence="3">Belongs to the CheD family.</text>
</comment>
<keyword evidence="2 3" id="KW-0378">Hydrolase</keyword>
<evidence type="ECO:0000256" key="1">
    <source>
        <dbReference type="ARBA" id="ARBA00022500"/>
    </source>
</evidence>